<feature type="non-terminal residue" evidence="1">
    <location>
        <position position="54"/>
    </location>
</feature>
<sequence length="54" mass="5704">MAPRVEEEEEEEAKVASAKLAQTIGIVSKGAAPHIAATMESANSSTRTTVVFQM</sequence>
<keyword evidence="2" id="KW-1185">Reference proteome</keyword>
<evidence type="ECO:0000313" key="1">
    <source>
        <dbReference type="EMBL" id="KAF9578942.1"/>
    </source>
</evidence>
<name>A0A9P6FPC6_9FUNG</name>
<organism evidence="1 2">
    <name type="scientific">Lunasporangiospora selenospora</name>
    <dbReference type="NCBI Taxonomy" id="979761"/>
    <lineage>
        <taxon>Eukaryota</taxon>
        <taxon>Fungi</taxon>
        <taxon>Fungi incertae sedis</taxon>
        <taxon>Mucoromycota</taxon>
        <taxon>Mortierellomycotina</taxon>
        <taxon>Mortierellomycetes</taxon>
        <taxon>Mortierellales</taxon>
        <taxon>Mortierellaceae</taxon>
        <taxon>Lunasporangiospora</taxon>
    </lineage>
</organism>
<comment type="caution">
    <text evidence="1">The sequence shown here is derived from an EMBL/GenBank/DDBJ whole genome shotgun (WGS) entry which is preliminary data.</text>
</comment>
<dbReference type="AlphaFoldDB" id="A0A9P6FPC6"/>
<dbReference type="EMBL" id="JAABOA010003182">
    <property type="protein sequence ID" value="KAF9578942.1"/>
    <property type="molecule type" value="Genomic_DNA"/>
</dbReference>
<reference evidence="1" key="1">
    <citation type="journal article" date="2020" name="Fungal Divers.">
        <title>Resolving the Mortierellaceae phylogeny through synthesis of multi-gene phylogenetics and phylogenomics.</title>
        <authorList>
            <person name="Vandepol N."/>
            <person name="Liber J."/>
            <person name="Desiro A."/>
            <person name="Na H."/>
            <person name="Kennedy M."/>
            <person name="Barry K."/>
            <person name="Grigoriev I.V."/>
            <person name="Miller A.N."/>
            <person name="O'Donnell K."/>
            <person name="Stajich J.E."/>
            <person name="Bonito G."/>
        </authorList>
    </citation>
    <scope>NUCLEOTIDE SEQUENCE</scope>
    <source>
        <strain evidence="1">KOD1015</strain>
    </source>
</reference>
<dbReference type="Proteomes" id="UP000780801">
    <property type="component" value="Unassembled WGS sequence"/>
</dbReference>
<gene>
    <name evidence="1" type="ORF">BGW38_005015</name>
</gene>
<accession>A0A9P6FPC6</accession>
<evidence type="ECO:0000313" key="2">
    <source>
        <dbReference type="Proteomes" id="UP000780801"/>
    </source>
</evidence>
<proteinExistence type="predicted"/>
<protein>
    <submittedName>
        <fullName evidence="1">Uncharacterized protein</fullName>
    </submittedName>
</protein>